<reference evidence="1" key="1">
    <citation type="journal article" date="2010" name="Science">
        <title>Plasticity of animal genome architecture unmasked by rapid evolution of a pelagic tunicate.</title>
        <authorList>
            <person name="Denoeud F."/>
            <person name="Henriet S."/>
            <person name="Mungpakdee S."/>
            <person name="Aury J.M."/>
            <person name="Da Silva C."/>
            <person name="Brinkmann H."/>
            <person name="Mikhaleva J."/>
            <person name="Olsen L.C."/>
            <person name="Jubin C."/>
            <person name="Canestro C."/>
            <person name="Bouquet J.M."/>
            <person name="Danks G."/>
            <person name="Poulain J."/>
            <person name="Campsteijn C."/>
            <person name="Adamski M."/>
            <person name="Cross I."/>
            <person name="Yadetie F."/>
            <person name="Muffato M."/>
            <person name="Louis A."/>
            <person name="Butcher S."/>
            <person name="Tsagkogeorga G."/>
            <person name="Konrad A."/>
            <person name="Singh S."/>
            <person name="Jensen M.F."/>
            <person name="Cong E.H."/>
            <person name="Eikeseth-Otteraa H."/>
            <person name="Noel B."/>
            <person name="Anthouard V."/>
            <person name="Porcel B.M."/>
            <person name="Kachouri-Lafond R."/>
            <person name="Nishino A."/>
            <person name="Ugolini M."/>
            <person name="Chourrout P."/>
            <person name="Nishida H."/>
            <person name="Aasland R."/>
            <person name="Huzurbazar S."/>
            <person name="Westhof E."/>
            <person name="Delsuc F."/>
            <person name="Lehrach H."/>
            <person name="Reinhardt R."/>
            <person name="Weissenbach J."/>
            <person name="Roy S.W."/>
            <person name="Artiguenave F."/>
            <person name="Postlethwait J.H."/>
            <person name="Manak J.R."/>
            <person name="Thompson E.M."/>
            <person name="Jaillon O."/>
            <person name="Du Pasquier L."/>
            <person name="Boudinot P."/>
            <person name="Liberles D.A."/>
            <person name="Volff J.N."/>
            <person name="Philippe H."/>
            <person name="Lenhard B."/>
            <person name="Roest Crollius H."/>
            <person name="Wincker P."/>
            <person name="Chourrout D."/>
        </authorList>
    </citation>
    <scope>NUCLEOTIDE SEQUENCE [LARGE SCALE GENOMIC DNA]</scope>
</reference>
<gene>
    <name evidence="1" type="ORF">GSOID_T00020466001</name>
</gene>
<evidence type="ECO:0000313" key="1">
    <source>
        <dbReference type="EMBL" id="CBY39871.1"/>
    </source>
</evidence>
<dbReference type="Proteomes" id="UP000011014">
    <property type="component" value="Unassembled WGS sequence"/>
</dbReference>
<sequence length="49" mass="5549">MELSSVPNHQLEFMSDQDDIVLQEAPPDLFDFANADPFVVFGQSRPVRV</sequence>
<organism evidence="1">
    <name type="scientific">Oikopleura dioica</name>
    <name type="common">Tunicate</name>
    <dbReference type="NCBI Taxonomy" id="34765"/>
    <lineage>
        <taxon>Eukaryota</taxon>
        <taxon>Metazoa</taxon>
        <taxon>Chordata</taxon>
        <taxon>Tunicata</taxon>
        <taxon>Appendicularia</taxon>
        <taxon>Copelata</taxon>
        <taxon>Oikopleuridae</taxon>
        <taxon>Oikopleura</taxon>
    </lineage>
</organism>
<accession>E4YWN6</accession>
<name>E4YWN6_OIKDI</name>
<dbReference type="EMBL" id="FN655685">
    <property type="protein sequence ID" value="CBY39871.1"/>
    <property type="molecule type" value="Genomic_DNA"/>
</dbReference>
<protein>
    <submittedName>
        <fullName evidence="1">Uncharacterized protein</fullName>
    </submittedName>
</protein>
<dbReference type="AlphaFoldDB" id="E4YWN6"/>
<feature type="non-terminal residue" evidence="1">
    <location>
        <position position="49"/>
    </location>
</feature>
<proteinExistence type="predicted"/>